<dbReference type="AlphaFoldDB" id="A0A195AYT1"/>
<feature type="transmembrane region" description="Helical" evidence="1">
    <location>
        <begin position="33"/>
        <end position="51"/>
    </location>
</feature>
<accession>A0A195AYT1</accession>
<organism evidence="2 3">
    <name type="scientific">Atta colombica</name>
    <dbReference type="NCBI Taxonomy" id="520822"/>
    <lineage>
        <taxon>Eukaryota</taxon>
        <taxon>Metazoa</taxon>
        <taxon>Ecdysozoa</taxon>
        <taxon>Arthropoda</taxon>
        <taxon>Hexapoda</taxon>
        <taxon>Insecta</taxon>
        <taxon>Pterygota</taxon>
        <taxon>Neoptera</taxon>
        <taxon>Endopterygota</taxon>
        <taxon>Hymenoptera</taxon>
        <taxon>Apocrita</taxon>
        <taxon>Aculeata</taxon>
        <taxon>Formicoidea</taxon>
        <taxon>Formicidae</taxon>
        <taxon>Myrmicinae</taxon>
        <taxon>Atta</taxon>
    </lineage>
</organism>
<keyword evidence="1" id="KW-0812">Transmembrane</keyword>
<keyword evidence="3" id="KW-1185">Reference proteome</keyword>
<reference evidence="2 3" key="1">
    <citation type="submission" date="2015-09" db="EMBL/GenBank/DDBJ databases">
        <title>Atta colombica WGS genome.</title>
        <authorList>
            <person name="Nygaard S."/>
            <person name="Hu H."/>
            <person name="Boomsma J."/>
            <person name="Zhang G."/>
        </authorList>
    </citation>
    <scope>NUCLEOTIDE SEQUENCE [LARGE SCALE GENOMIC DNA]</scope>
    <source>
        <strain evidence="2">Treedump-2</strain>
        <tissue evidence="2">Whole body</tissue>
    </source>
</reference>
<gene>
    <name evidence="2" type="ORF">ALC53_12337</name>
</gene>
<proteinExistence type="predicted"/>
<dbReference type="EMBL" id="KQ976701">
    <property type="protein sequence ID" value="KYM77356.1"/>
    <property type="molecule type" value="Genomic_DNA"/>
</dbReference>
<keyword evidence="1" id="KW-1133">Transmembrane helix</keyword>
<evidence type="ECO:0000313" key="2">
    <source>
        <dbReference type="EMBL" id="KYM77356.1"/>
    </source>
</evidence>
<feature type="transmembrane region" description="Helical" evidence="1">
    <location>
        <begin position="63"/>
        <end position="81"/>
    </location>
</feature>
<evidence type="ECO:0008006" key="4">
    <source>
        <dbReference type="Google" id="ProtNLM"/>
    </source>
</evidence>
<feature type="transmembrane region" description="Helical" evidence="1">
    <location>
        <begin position="7"/>
        <end position="27"/>
    </location>
</feature>
<protein>
    <recommendedName>
        <fullName evidence="4">Gustatory receptor</fullName>
    </recommendedName>
</protein>
<evidence type="ECO:0000313" key="3">
    <source>
        <dbReference type="Proteomes" id="UP000078540"/>
    </source>
</evidence>
<feature type="transmembrane region" description="Helical" evidence="1">
    <location>
        <begin position="163"/>
        <end position="182"/>
    </location>
</feature>
<evidence type="ECO:0000256" key="1">
    <source>
        <dbReference type="SAM" id="Phobius"/>
    </source>
</evidence>
<name>A0A195AYT1_9HYME</name>
<keyword evidence="1" id="KW-0472">Membrane</keyword>
<sequence length="208" mass="24335">MKTIQTALAPLLIIGSFCSLGSFEYFLAQSKRYLSYLYVCAIWSFYVYFIYRSHSIILTDYTLHQIIIHIIVLIAIPISFFHSKELKMCLHELSIVDDTLEALGVSKEYQQLRNWIIRIIFGWIVFISITEVVEEIINYTVYKVSVLNICIKFVFNIPKYVNLLNALICGVIIRSVHTYIYFVKRMANNNLITLIIYFYNNDAITILL</sequence>
<feature type="transmembrane region" description="Helical" evidence="1">
    <location>
        <begin position="115"/>
        <end position="133"/>
    </location>
</feature>
<dbReference type="Proteomes" id="UP000078540">
    <property type="component" value="Unassembled WGS sequence"/>
</dbReference>